<comment type="caution">
    <text evidence="2">The sequence shown here is derived from an EMBL/GenBank/DDBJ whole genome shotgun (WGS) entry which is preliminary data.</text>
</comment>
<feature type="transmembrane region" description="Helical" evidence="1">
    <location>
        <begin position="33"/>
        <end position="55"/>
    </location>
</feature>
<dbReference type="RefSeq" id="WP_039462170.1">
    <property type="nucleotide sequence ID" value="NZ_JWLZ01000159.1"/>
</dbReference>
<proteinExistence type="predicted"/>
<evidence type="ECO:0000256" key="1">
    <source>
        <dbReference type="SAM" id="Phobius"/>
    </source>
</evidence>
<reference evidence="2 3" key="1">
    <citation type="submission" date="2014-12" db="EMBL/GenBank/DDBJ databases">
        <title>Genome sequencing of Photobacterium gaetbulicola AD005a.</title>
        <authorList>
            <person name="Adrian T.G.S."/>
            <person name="Chan K.G."/>
        </authorList>
    </citation>
    <scope>NUCLEOTIDE SEQUENCE [LARGE SCALE GENOMIC DNA]</scope>
    <source>
        <strain evidence="2 3">AD005a</strain>
    </source>
</reference>
<dbReference type="AlphaFoldDB" id="A0A0B9G397"/>
<evidence type="ECO:0000313" key="2">
    <source>
        <dbReference type="EMBL" id="KHT63193.1"/>
    </source>
</evidence>
<dbReference type="EMBL" id="JWLZ01000159">
    <property type="protein sequence ID" value="KHT63193.1"/>
    <property type="molecule type" value="Genomic_DNA"/>
</dbReference>
<gene>
    <name evidence="2" type="ORF">RJ45_12270</name>
</gene>
<sequence>MNVRSLFLPASTSLMLVLFYGLSVEIGHGSLGFVVLAVSLVGLILVNAASASASASAKKAKDATKSIPLRKANSVKAIQIAGEQ</sequence>
<dbReference type="Proteomes" id="UP000031278">
    <property type="component" value="Unassembled WGS sequence"/>
</dbReference>
<keyword evidence="1" id="KW-0812">Transmembrane</keyword>
<evidence type="ECO:0000313" key="3">
    <source>
        <dbReference type="Proteomes" id="UP000031278"/>
    </source>
</evidence>
<name>A0A0B9G397_9GAMM</name>
<keyword evidence="1" id="KW-0472">Membrane</keyword>
<accession>A0A0B9G397</accession>
<organism evidence="2 3">
    <name type="scientific">Photobacterium gaetbulicola</name>
    <dbReference type="NCBI Taxonomy" id="1295392"/>
    <lineage>
        <taxon>Bacteria</taxon>
        <taxon>Pseudomonadati</taxon>
        <taxon>Pseudomonadota</taxon>
        <taxon>Gammaproteobacteria</taxon>
        <taxon>Vibrionales</taxon>
        <taxon>Vibrionaceae</taxon>
        <taxon>Photobacterium</taxon>
    </lineage>
</organism>
<protein>
    <submittedName>
        <fullName evidence="2">Uncharacterized protein</fullName>
    </submittedName>
</protein>
<keyword evidence="1" id="KW-1133">Transmembrane helix</keyword>